<dbReference type="InterPro" id="IPR046351">
    <property type="entry name" value="UTP4"/>
</dbReference>
<dbReference type="SUPFAM" id="SSF50978">
    <property type="entry name" value="WD40 repeat-like"/>
    <property type="match status" value="1"/>
</dbReference>
<dbReference type="PANTHER" id="PTHR44163:SF1">
    <property type="entry name" value="U3 SMALL NUCLEOLAR RNA-ASSOCIATED PROTEIN 4 HOMOLOG"/>
    <property type="match status" value="1"/>
</dbReference>
<keyword evidence="3" id="KW-1185">Reference proteome</keyword>
<dbReference type="InterPro" id="IPR001680">
    <property type="entry name" value="WD40_rpt"/>
</dbReference>
<dbReference type="InterPro" id="IPR036322">
    <property type="entry name" value="WD40_repeat_dom_sf"/>
</dbReference>
<name>T1H1B8_MEGSC</name>
<dbReference type="InterPro" id="IPR015943">
    <property type="entry name" value="WD40/YVTN_repeat-like_dom_sf"/>
</dbReference>
<dbReference type="GO" id="GO:0030686">
    <property type="term" value="C:90S preribosome"/>
    <property type="evidence" value="ECO:0007669"/>
    <property type="project" value="InterPro"/>
</dbReference>
<dbReference type="InterPro" id="IPR024977">
    <property type="entry name" value="Apc4-like_WD40_dom"/>
</dbReference>
<proteinExistence type="predicted"/>
<dbReference type="EMBL" id="CAQQ02047511">
    <property type="status" value="NOT_ANNOTATED_CDS"/>
    <property type="molecule type" value="Genomic_DNA"/>
</dbReference>
<dbReference type="Proteomes" id="UP000015102">
    <property type="component" value="Unassembled WGS sequence"/>
</dbReference>
<dbReference type="AlphaFoldDB" id="T1H1B8"/>
<evidence type="ECO:0000259" key="1">
    <source>
        <dbReference type="Pfam" id="PF12894"/>
    </source>
</evidence>
<dbReference type="Gene3D" id="2.130.10.10">
    <property type="entry name" value="YVTN repeat-like/Quinoprotein amine dehydrogenase"/>
    <property type="match status" value="2"/>
</dbReference>
<dbReference type="SMART" id="SM00320">
    <property type="entry name" value="WD40"/>
    <property type="match status" value="7"/>
</dbReference>
<feature type="domain" description="Anaphase-promoting complex subunit 4-like WD40" evidence="1">
    <location>
        <begin position="124"/>
        <end position="196"/>
    </location>
</feature>
<evidence type="ECO:0000313" key="2">
    <source>
        <dbReference type="EnsemblMetazoa" id="MESCA009977-PA"/>
    </source>
</evidence>
<dbReference type="GO" id="GO:0032040">
    <property type="term" value="C:small-subunit processome"/>
    <property type="evidence" value="ECO:0007669"/>
    <property type="project" value="TreeGrafter"/>
</dbReference>
<dbReference type="HOGENOM" id="CLU_835628_0_0_1"/>
<dbReference type="OMA" id="RAICINE"/>
<evidence type="ECO:0000313" key="3">
    <source>
        <dbReference type="Proteomes" id="UP000015102"/>
    </source>
</evidence>
<accession>T1H1B8</accession>
<dbReference type="PANTHER" id="PTHR44163">
    <property type="entry name" value="U3 SMALL NUCLEOLAR RNA-ASSOCIATED PROTEIN 4 HOMOLOG"/>
    <property type="match status" value="1"/>
</dbReference>
<reference evidence="2" key="2">
    <citation type="submission" date="2015-06" db="UniProtKB">
        <authorList>
            <consortium name="EnsemblMetazoa"/>
        </authorList>
    </citation>
    <scope>IDENTIFICATION</scope>
</reference>
<dbReference type="Pfam" id="PF12894">
    <property type="entry name" value="ANAPC4_WD40"/>
    <property type="match status" value="1"/>
</dbReference>
<dbReference type="STRING" id="36166.T1H1B8"/>
<organism evidence="2 3">
    <name type="scientific">Megaselia scalaris</name>
    <name type="common">Humpbacked fly</name>
    <name type="synonym">Phora scalaris</name>
    <dbReference type="NCBI Taxonomy" id="36166"/>
    <lineage>
        <taxon>Eukaryota</taxon>
        <taxon>Metazoa</taxon>
        <taxon>Ecdysozoa</taxon>
        <taxon>Arthropoda</taxon>
        <taxon>Hexapoda</taxon>
        <taxon>Insecta</taxon>
        <taxon>Pterygota</taxon>
        <taxon>Neoptera</taxon>
        <taxon>Endopterygota</taxon>
        <taxon>Diptera</taxon>
        <taxon>Brachycera</taxon>
        <taxon>Muscomorpha</taxon>
        <taxon>Platypezoidea</taxon>
        <taxon>Phoridae</taxon>
        <taxon>Megaseliini</taxon>
        <taxon>Megaselia</taxon>
    </lineage>
</organism>
<dbReference type="GO" id="GO:0034455">
    <property type="term" value="C:t-UTP complex"/>
    <property type="evidence" value="ECO:0007669"/>
    <property type="project" value="TreeGrafter"/>
</dbReference>
<dbReference type="EnsemblMetazoa" id="MESCA009977-RA">
    <property type="protein sequence ID" value="MESCA009977-PA"/>
    <property type="gene ID" value="MESCA009977"/>
</dbReference>
<dbReference type="GO" id="GO:0000462">
    <property type="term" value="P:maturation of SSU-rRNA from tricistronic rRNA transcript (SSU-rRNA, 5.8S rRNA, LSU-rRNA)"/>
    <property type="evidence" value="ECO:0007669"/>
    <property type="project" value="InterPro"/>
</dbReference>
<sequence>MHAKENCDGKTRMHNVRFYGLSPRGIKCMALNEETKKLALSRNDASIEIWDMNFAPFLERVIPGEKNSSIESLVWAQTQNRLFSAGLTGELVEWDLQTLQKRNRQLATGSAIWCMAIDKDETQLAIGTEEGYINVFDITNEELVYKTLFDKQDGRILCCKFNNNGNFLVTGSIDVIRIWNCKTGHALKKMTMSRYEAKKETVVWSLLVLRDFTIISGDSRGVVTIWDGNNGTYIESHQALKSDILAVAMNSTEDMIMVTGVDPVIRIYAETVIKKQDTEVSSWVKYLQRSVHDHDVNSLIVNNDNIISGGVDGYIAEWIANLFLIHQCVLVVP</sequence>
<protein>
    <recommendedName>
        <fullName evidence="1">Anaphase-promoting complex subunit 4-like WD40 domain-containing protein</fullName>
    </recommendedName>
</protein>
<dbReference type="GO" id="GO:0003723">
    <property type="term" value="F:RNA binding"/>
    <property type="evidence" value="ECO:0007669"/>
    <property type="project" value="TreeGrafter"/>
</dbReference>
<reference evidence="3" key="1">
    <citation type="submission" date="2013-02" db="EMBL/GenBank/DDBJ databases">
        <authorList>
            <person name="Hughes D."/>
        </authorList>
    </citation>
    <scope>NUCLEOTIDE SEQUENCE</scope>
    <source>
        <strain>Durham</strain>
        <strain evidence="3">NC isolate 2 -- Noor lab</strain>
    </source>
</reference>